<keyword evidence="13" id="KW-0479">Metal-binding</keyword>
<evidence type="ECO:0000256" key="2">
    <source>
        <dbReference type="ARBA" id="ARBA00004993"/>
    </source>
</evidence>
<name>A0A1I6UCB0_9RHOB</name>
<feature type="binding site" evidence="12">
    <location>
        <begin position="76"/>
        <end position="77"/>
    </location>
    <ligand>
        <name>CoA</name>
        <dbReference type="ChEBI" id="CHEBI:57287"/>
    </ligand>
</feature>
<evidence type="ECO:0000313" key="17">
    <source>
        <dbReference type="Proteomes" id="UP000199239"/>
    </source>
</evidence>
<evidence type="ECO:0000256" key="10">
    <source>
        <dbReference type="ARBA" id="ARBA00049176"/>
    </source>
</evidence>
<dbReference type="Proteomes" id="UP000199239">
    <property type="component" value="Unassembled WGS sequence"/>
</dbReference>
<dbReference type="GO" id="GO:0005886">
    <property type="term" value="C:plasma membrane"/>
    <property type="evidence" value="ECO:0007669"/>
    <property type="project" value="TreeGrafter"/>
</dbReference>
<feature type="binding site" evidence="13">
    <location>
        <position position="99"/>
    </location>
    <ligand>
        <name>Mg(2+)</name>
        <dbReference type="ChEBI" id="CHEBI:18420"/>
    </ligand>
</feature>
<dbReference type="GO" id="GO:0009239">
    <property type="term" value="P:enterobactin biosynthetic process"/>
    <property type="evidence" value="ECO:0007669"/>
    <property type="project" value="UniProtKB-UniPathway"/>
</dbReference>
<accession>A0A1I6UCB0</accession>
<proteinExistence type="inferred from homology"/>
<feature type="domain" description="4'-phosphopantetheinyl transferase" evidence="14">
    <location>
        <begin position="95"/>
        <end position="169"/>
    </location>
</feature>
<keyword evidence="7" id="KW-0259">Enterobactin biosynthesis</keyword>
<keyword evidence="13" id="KW-0460">Magnesium</keyword>
<keyword evidence="6" id="KW-0808">Transferase</keyword>
<comment type="similarity">
    <text evidence="3">Belongs to the P-Pant transferase superfamily. EntD family.</text>
</comment>
<dbReference type="InterPro" id="IPR003542">
    <property type="entry name" value="Enbac_synth_compD-like"/>
</dbReference>
<evidence type="ECO:0000256" key="13">
    <source>
        <dbReference type="PIRSR" id="PIRSR603542-2"/>
    </source>
</evidence>
<dbReference type="Pfam" id="PF17837">
    <property type="entry name" value="4PPT_N"/>
    <property type="match status" value="1"/>
</dbReference>
<dbReference type="EMBL" id="FPAJ01000004">
    <property type="protein sequence ID" value="SFS99060.1"/>
    <property type="molecule type" value="Genomic_DNA"/>
</dbReference>
<evidence type="ECO:0000259" key="14">
    <source>
        <dbReference type="Pfam" id="PF01648"/>
    </source>
</evidence>
<dbReference type="GO" id="GO:0008897">
    <property type="term" value="F:holo-[acyl-carrier-protein] synthase activity"/>
    <property type="evidence" value="ECO:0007669"/>
    <property type="project" value="InterPro"/>
</dbReference>
<comment type="catalytic activity">
    <reaction evidence="11">
        <text>apo-[peptidyl-carrier protein] + CoA = holo-[peptidyl-carrier protein] + adenosine 3',5'-bisphosphate + H(+)</text>
        <dbReference type="Rhea" id="RHEA:46228"/>
        <dbReference type="Rhea" id="RHEA-COMP:11479"/>
        <dbReference type="Rhea" id="RHEA-COMP:11480"/>
        <dbReference type="ChEBI" id="CHEBI:15378"/>
        <dbReference type="ChEBI" id="CHEBI:29999"/>
        <dbReference type="ChEBI" id="CHEBI:57287"/>
        <dbReference type="ChEBI" id="CHEBI:58343"/>
        <dbReference type="ChEBI" id="CHEBI:64479"/>
    </reaction>
</comment>
<feature type="binding site" evidence="13">
    <location>
        <position position="97"/>
    </location>
    <ligand>
        <name>Mg(2+)</name>
        <dbReference type="ChEBI" id="CHEBI:18420"/>
    </ligand>
</feature>
<protein>
    <recommendedName>
        <fullName evidence="5">Enterobactin synthase component D</fullName>
    </recommendedName>
    <alternativeName>
        <fullName evidence="8">4'-phosphopantetheinyl transferase EntD</fullName>
    </alternativeName>
    <alternativeName>
        <fullName evidence="9">Enterochelin synthase D</fullName>
    </alternativeName>
</protein>
<evidence type="ECO:0000256" key="9">
    <source>
        <dbReference type="ARBA" id="ARBA00031996"/>
    </source>
</evidence>
<dbReference type="PRINTS" id="PR01399">
    <property type="entry name" value="ENTSNTHTASED"/>
</dbReference>
<gene>
    <name evidence="16" type="ORF">SAMN04488040_2637</name>
</gene>
<dbReference type="RefSeq" id="WP_093916824.1">
    <property type="nucleotide sequence ID" value="NZ_FPAJ01000004.1"/>
</dbReference>
<dbReference type="PANTHER" id="PTHR38096:SF1">
    <property type="entry name" value="ENTEROBACTIN SYNTHASE COMPONENT D"/>
    <property type="match status" value="1"/>
</dbReference>
<dbReference type="STRING" id="394264.SAMN04488040_2637"/>
<dbReference type="OrthoDB" id="8210607at2"/>
<feature type="binding site" evidence="13">
    <location>
        <position position="98"/>
    </location>
    <ligand>
        <name>Mg(2+)</name>
        <dbReference type="ChEBI" id="CHEBI:18420"/>
    </ligand>
</feature>
<comment type="catalytic activity">
    <reaction evidence="10">
        <text>apo-[aryl-carrier protein] + CoA = holo-[aryl-carrier protein] + adenosine 3',5'-bisphosphate + H(+)</text>
        <dbReference type="Rhea" id="RHEA:48404"/>
        <dbReference type="Rhea" id="RHEA-COMP:15903"/>
        <dbReference type="Rhea" id="RHEA-COMP:17557"/>
        <dbReference type="ChEBI" id="CHEBI:15378"/>
        <dbReference type="ChEBI" id="CHEBI:29999"/>
        <dbReference type="ChEBI" id="CHEBI:57287"/>
        <dbReference type="ChEBI" id="CHEBI:58343"/>
        <dbReference type="ChEBI" id="CHEBI:64479"/>
    </reaction>
</comment>
<evidence type="ECO:0000313" key="16">
    <source>
        <dbReference type="EMBL" id="SFS99060.1"/>
    </source>
</evidence>
<dbReference type="UniPathway" id="UPA00017"/>
<evidence type="ECO:0000256" key="7">
    <source>
        <dbReference type="ARBA" id="ARBA00023191"/>
    </source>
</evidence>
<feature type="domain" description="4'-phosphopantetheinyl transferase N-terminal" evidence="15">
    <location>
        <begin position="43"/>
        <end position="87"/>
    </location>
</feature>
<evidence type="ECO:0000259" key="15">
    <source>
        <dbReference type="Pfam" id="PF17837"/>
    </source>
</evidence>
<dbReference type="AlphaFoldDB" id="A0A1I6UCB0"/>
<evidence type="ECO:0000256" key="4">
    <source>
        <dbReference type="ARBA" id="ARBA00011503"/>
    </source>
</evidence>
<dbReference type="GO" id="GO:0009366">
    <property type="term" value="C:enterobactin synthetase complex"/>
    <property type="evidence" value="ECO:0007669"/>
    <property type="project" value="InterPro"/>
</dbReference>
<comment type="subunit">
    <text evidence="4">EntB, EntD, EntE, and EntF form a multienzyme complex called enterobactin synthase.</text>
</comment>
<feature type="binding site" evidence="12">
    <location>
        <position position="97"/>
    </location>
    <ligand>
        <name>CoA</name>
        <dbReference type="ChEBI" id="CHEBI:57287"/>
    </ligand>
</feature>
<evidence type="ECO:0000256" key="3">
    <source>
        <dbReference type="ARBA" id="ARBA00008342"/>
    </source>
</evidence>
<evidence type="ECO:0000256" key="1">
    <source>
        <dbReference type="ARBA" id="ARBA00003937"/>
    </source>
</evidence>
<reference evidence="17" key="1">
    <citation type="submission" date="2016-10" db="EMBL/GenBank/DDBJ databases">
        <authorList>
            <person name="Varghese N."/>
            <person name="Submissions S."/>
        </authorList>
    </citation>
    <scope>NUCLEOTIDE SEQUENCE [LARGE SCALE GENOMIC DNA]</scope>
    <source>
        <strain evidence="17">DSM 23422</strain>
    </source>
</reference>
<dbReference type="SUPFAM" id="SSF56214">
    <property type="entry name" value="4'-phosphopantetheinyl transferase"/>
    <property type="match status" value="1"/>
</dbReference>
<comment type="function">
    <text evidence="1">Involved in the biosynthesis of the siderophore enterobactin (enterochelin), which is a macrocyclic trimeric lactone of N-(2,3-dihydroxybenzoyl)-serine. The serine trilactone serves as a scaffolding for the three catechol functionalities that provide hexadentate coordination for the tightly ligated iron(2+) atoms. Plays an essential role in the assembly of the enterobactin by catalyzing the transfer of the 4'-phosphopantetheine (Ppant) moiety from coenzyme A to the apo-domains of both EntB (ArCP domain) and EntF (PCP domain) to yield their holo-forms which make them competent for the activation of 2,3-dihydroxybenzoate (DHB) and L-serine, respectively.</text>
</comment>
<feature type="binding site" evidence="12">
    <location>
        <position position="145"/>
    </location>
    <ligand>
        <name>CoA</name>
        <dbReference type="ChEBI" id="CHEBI:57287"/>
    </ligand>
</feature>
<evidence type="ECO:0000256" key="6">
    <source>
        <dbReference type="ARBA" id="ARBA00022679"/>
    </source>
</evidence>
<organism evidence="16 17">
    <name type="scientific">Sulfitobacter marinus</name>
    <dbReference type="NCBI Taxonomy" id="394264"/>
    <lineage>
        <taxon>Bacteria</taxon>
        <taxon>Pseudomonadati</taxon>
        <taxon>Pseudomonadota</taxon>
        <taxon>Alphaproteobacteria</taxon>
        <taxon>Rhodobacterales</taxon>
        <taxon>Roseobacteraceae</taxon>
        <taxon>Sulfitobacter</taxon>
    </lineage>
</organism>
<sequence length="216" mass="23188">MENHVPQFFEPQGTPVPAVLVLDDLGEATPRAKTGAAKRAHIIRTAQRRLGVPEIPITSGSAGDPVWPKTHRGSLSHSGSKTVCLLAKGNEWDWGVDIEGYADTEAVQSISSEAMGTSERSILAQADDKGHFCALVFSGKESFFKAAFPRVGRVFGFEALRLLAAPSSGQMSFVTAIPLAPSLPRGTKVTVRYIQMQDAIITWTALQAVSRSSLAR</sequence>
<evidence type="ECO:0000256" key="12">
    <source>
        <dbReference type="PIRSR" id="PIRSR603542-1"/>
    </source>
</evidence>
<comment type="pathway">
    <text evidence="2">Siderophore biosynthesis; enterobactin biosynthesis.</text>
</comment>
<comment type="cofactor">
    <cofactor evidence="13">
        <name>Mg(2+)</name>
        <dbReference type="ChEBI" id="CHEBI:18420"/>
    </cofactor>
</comment>
<feature type="binding site" evidence="12">
    <location>
        <position position="141"/>
    </location>
    <ligand>
        <name>CoA</name>
        <dbReference type="ChEBI" id="CHEBI:57287"/>
    </ligand>
</feature>
<dbReference type="InterPro" id="IPR041354">
    <property type="entry name" value="4PPT_N"/>
</dbReference>
<evidence type="ECO:0000256" key="8">
    <source>
        <dbReference type="ARBA" id="ARBA00029894"/>
    </source>
</evidence>
<evidence type="ECO:0000256" key="5">
    <source>
        <dbReference type="ARBA" id="ARBA00019087"/>
    </source>
</evidence>
<dbReference type="InterPro" id="IPR008278">
    <property type="entry name" value="4-PPantetheinyl_Trfase_dom"/>
</dbReference>
<dbReference type="Pfam" id="PF01648">
    <property type="entry name" value="ACPS"/>
    <property type="match status" value="1"/>
</dbReference>
<dbReference type="InterPro" id="IPR037143">
    <property type="entry name" value="4-PPantetheinyl_Trfase_dom_sf"/>
</dbReference>
<dbReference type="PANTHER" id="PTHR38096">
    <property type="entry name" value="ENTEROBACTIN SYNTHASE COMPONENT D"/>
    <property type="match status" value="1"/>
</dbReference>
<evidence type="ECO:0000256" key="11">
    <source>
        <dbReference type="ARBA" id="ARBA00049191"/>
    </source>
</evidence>
<keyword evidence="17" id="KW-1185">Reference proteome</keyword>
<dbReference type="GO" id="GO:0000287">
    <property type="term" value="F:magnesium ion binding"/>
    <property type="evidence" value="ECO:0007669"/>
    <property type="project" value="InterPro"/>
</dbReference>